<dbReference type="FunFam" id="1.10.760.10:FF:000002">
    <property type="entry name" value="Cytochrome c1, heme protein"/>
    <property type="match status" value="1"/>
</dbReference>
<feature type="binding site" description="covalent" evidence="14">
    <location>
        <position position="92"/>
    </location>
    <ligand>
        <name>heme c</name>
        <dbReference type="ChEBI" id="CHEBI:61717"/>
    </ligand>
</feature>
<feature type="binding site" description="covalent" evidence="14">
    <location>
        <position position="95"/>
    </location>
    <ligand>
        <name>heme c</name>
        <dbReference type="ChEBI" id="CHEBI:61717"/>
    </ligand>
</feature>
<sequence length="296" mass="32652">MQCDLFGDFQTAGVLAASSKLQDEERGHNLRNGLALLGAAATSVFAAAGYVYADEADHGLPPPSYKWPYNGFFEAQDHASIRRGHQVYAQVCAACHSMQYISYRHLIGVAYTEEEVKAMSAEIEVTDGPNDEGEMFTRPGRPNDFLPAPYPNEQAARAANGGAYPPDLSLMTKARFSGDDYVFSLLTGYREPPAGVKIRDGLHYNPYFPGGAIAMPQILMDGAVEYEDGTPATASQMAKDVVCFLAWAAEPEMDERKLSGSKWLFAIVLMFFGITYTKRWRFAPMKARRLVFDVVN</sequence>
<dbReference type="GO" id="GO:0045275">
    <property type="term" value="C:respiratory chain complex III"/>
    <property type="evidence" value="ECO:0000318"/>
    <property type="project" value="GO_Central"/>
</dbReference>
<dbReference type="GO" id="GO:0006122">
    <property type="term" value="P:mitochondrial electron transport, ubiquinol to cytochrome c"/>
    <property type="evidence" value="ECO:0000318"/>
    <property type="project" value="GO_Central"/>
</dbReference>
<keyword evidence="9" id="KW-0249">Electron transport</keyword>
<dbReference type="Pfam" id="PF02167">
    <property type="entry name" value="Cytochrom_C1"/>
    <property type="match status" value="1"/>
</dbReference>
<dbReference type="OrthoDB" id="5925at2759"/>
<dbReference type="GO" id="GO:0020037">
    <property type="term" value="F:heme binding"/>
    <property type="evidence" value="ECO:0007669"/>
    <property type="project" value="InterPro"/>
</dbReference>
<dbReference type="InterPro" id="IPR002326">
    <property type="entry name" value="Cyt_c1"/>
</dbReference>
<dbReference type="InterPro" id="IPR009056">
    <property type="entry name" value="Cyt_c-like_dom"/>
</dbReference>
<evidence type="ECO:0000259" key="16">
    <source>
        <dbReference type="PROSITE" id="PS51007"/>
    </source>
</evidence>
<dbReference type="EMBL" id="GL377605">
    <property type="protein sequence ID" value="EFJ19800.1"/>
    <property type="molecule type" value="Genomic_DNA"/>
</dbReference>
<dbReference type="KEGG" id="smo:SELMODRAFT_177642"/>
<evidence type="ECO:0000256" key="7">
    <source>
        <dbReference type="ARBA" id="ARBA00022723"/>
    </source>
</evidence>
<evidence type="ECO:0000256" key="10">
    <source>
        <dbReference type="ARBA" id="ARBA00022989"/>
    </source>
</evidence>
<dbReference type="GO" id="GO:0046872">
    <property type="term" value="F:metal ion binding"/>
    <property type="evidence" value="ECO:0007669"/>
    <property type="project" value="UniProtKB-KW"/>
</dbReference>
<evidence type="ECO:0000256" key="15">
    <source>
        <dbReference type="SAM" id="Phobius"/>
    </source>
</evidence>
<dbReference type="eggNOG" id="KOG3052">
    <property type="taxonomic scope" value="Eukaryota"/>
</dbReference>
<dbReference type="PANTHER" id="PTHR10266">
    <property type="entry name" value="CYTOCHROME C1"/>
    <property type="match status" value="1"/>
</dbReference>
<dbReference type="HOGENOM" id="CLU_040334_0_0_1"/>
<feature type="binding site" description="covalent" evidence="14">
    <location>
        <position position="96"/>
    </location>
    <ligand>
        <name>heme c</name>
        <dbReference type="ChEBI" id="CHEBI:61717"/>
    </ligand>
</feature>
<comment type="subcellular location">
    <subcellularLocation>
        <location evidence="1">Mitochondrion inner membrane</location>
    </subcellularLocation>
</comment>
<dbReference type="InParanoid" id="D8S7R5"/>
<keyword evidence="18" id="KW-1185">Reference proteome</keyword>
<proteinExistence type="inferred from homology"/>
<comment type="cofactor">
    <cofactor evidence="14">
        <name>heme c</name>
        <dbReference type="ChEBI" id="CHEBI:61717"/>
    </cofactor>
    <text evidence="14">Binds 1 heme c group covalently per subunit.</text>
</comment>
<keyword evidence="5" id="KW-0679">Respiratory chain</keyword>
<keyword evidence="13 15" id="KW-0472">Membrane</keyword>
<comment type="similarity">
    <text evidence="2">Belongs to the cytochrome c family.</text>
</comment>
<dbReference type="GO" id="GO:0005743">
    <property type="term" value="C:mitochondrial inner membrane"/>
    <property type="evidence" value="ECO:0007669"/>
    <property type="project" value="UniProtKB-SubCell"/>
</dbReference>
<keyword evidence="8" id="KW-0999">Mitochondrion inner membrane</keyword>
<feature type="transmembrane region" description="Helical" evidence="15">
    <location>
        <begin position="263"/>
        <end position="280"/>
    </location>
</feature>
<dbReference type="PANTHER" id="PTHR10266:SF3">
    <property type="entry name" value="CYTOCHROME C1, HEME PROTEIN, MITOCHONDRIAL"/>
    <property type="match status" value="1"/>
</dbReference>
<evidence type="ECO:0000256" key="12">
    <source>
        <dbReference type="ARBA" id="ARBA00023128"/>
    </source>
</evidence>
<dbReference type="InterPro" id="IPR021157">
    <property type="entry name" value="Cyt_c1_TM_anchor_C"/>
</dbReference>
<dbReference type="SUPFAM" id="SSF46626">
    <property type="entry name" value="Cytochrome c"/>
    <property type="match status" value="1"/>
</dbReference>
<dbReference type="Gene3D" id="1.10.760.10">
    <property type="entry name" value="Cytochrome c-like domain"/>
    <property type="match status" value="1"/>
</dbReference>
<gene>
    <name evidence="17" type="ORF">SELMODRAFT_177642</name>
</gene>
<dbReference type="OMA" id="NNCMTEA"/>
<keyword evidence="7 14" id="KW-0479">Metal-binding</keyword>
<organism evidence="18">
    <name type="scientific">Selaginella moellendorffii</name>
    <name type="common">Spikemoss</name>
    <dbReference type="NCBI Taxonomy" id="88036"/>
    <lineage>
        <taxon>Eukaryota</taxon>
        <taxon>Viridiplantae</taxon>
        <taxon>Streptophyta</taxon>
        <taxon>Embryophyta</taxon>
        <taxon>Tracheophyta</taxon>
        <taxon>Lycopodiopsida</taxon>
        <taxon>Selaginellales</taxon>
        <taxon>Selaginellaceae</taxon>
        <taxon>Selaginella</taxon>
    </lineage>
</organism>
<name>D8S7R5_SELML</name>
<keyword evidence="3" id="KW-0813">Transport</keyword>
<dbReference type="Gramene" id="EFJ19800">
    <property type="protein sequence ID" value="EFJ19800"/>
    <property type="gene ID" value="SELMODRAFT_177642"/>
</dbReference>
<evidence type="ECO:0000313" key="17">
    <source>
        <dbReference type="EMBL" id="EFJ19800.1"/>
    </source>
</evidence>
<dbReference type="Gene3D" id="1.20.5.100">
    <property type="entry name" value="Cytochrome c1, transmembrane anchor, C-terminal"/>
    <property type="match status" value="1"/>
</dbReference>
<evidence type="ECO:0000256" key="6">
    <source>
        <dbReference type="ARBA" id="ARBA00022692"/>
    </source>
</evidence>
<evidence type="ECO:0000313" key="18">
    <source>
        <dbReference type="Proteomes" id="UP000001514"/>
    </source>
</evidence>
<dbReference type="InterPro" id="IPR036909">
    <property type="entry name" value="Cyt_c-like_dom_sf"/>
</dbReference>
<evidence type="ECO:0000256" key="13">
    <source>
        <dbReference type="ARBA" id="ARBA00023136"/>
    </source>
</evidence>
<feature type="domain" description="Cytochrome c" evidence="16">
    <location>
        <begin position="79"/>
        <end position="180"/>
    </location>
</feature>
<reference evidence="17 18" key="1">
    <citation type="journal article" date="2011" name="Science">
        <title>The Selaginella genome identifies genetic changes associated with the evolution of vascular plants.</title>
        <authorList>
            <person name="Banks J.A."/>
            <person name="Nishiyama T."/>
            <person name="Hasebe M."/>
            <person name="Bowman J.L."/>
            <person name="Gribskov M."/>
            <person name="dePamphilis C."/>
            <person name="Albert V.A."/>
            <person name="Aono N."/>
            <person name="Aoyama T."/>
            <person name="Ambrose B.A."/>
            <person name="Ashton N.W."/>
            <person name="Axtell M.J."/>
            <person name="Barker E."/>
            <person name="Barker M.S."/>
            <person name="Bennetzen J.L."/>
            <person name="Bonawitz N.D."/>
            <person name="Chapple C."/>
            <person name="Cheng C."/>
            <person name="Correa L.G."/>
            <person name="Dacre M."/>
            <person name="DeBarry J."/>
            <person name="Dreyer I."/>
            <person name="Elias M."/>
            <person name="Engstrom E.M."/>
            <person name="Estelle M."/>
            <person name="Feng L."/>
            <person name="Finet C."/>
            <person name="Floyd S.K."/>
            <person name="Frommer W.B."/>
            <person name="Fujita T."/>
            <person name="Gramzow L."/>
            <person name="Gutensohn M."/>
            <person name="Harholt J."/>
            <person name="Hattori M."/>
            <person name="Heyl A."/>
            <person name="Hirai T."/>
            <person name="Hiwatashi Y."/>
            <person name="Ishikawa M."/>
            <person name="Iwata M."/>
            <person name="Karol K.G."/>
            <person name="Koehler B."/>
            <person name="Kolukisaoglu U."/>
            <person name="Kubo M."/>
            <person name="Kurata T."/>
            <person name="Lalonde S."/>
            <person name="Li K."/>
            <person name="Li Y."/>
            <person name="Litt A."/>
            <person name="Lyons E."/>
            <person name="Manning G."/>
            <person name="Maruyama T."/>
            <person name="Michael T.P."/>
            <person name="Mikami K."/>
            <person name="Miyazaki S."/>
            <person name="Morinaga S."/>
            <person name="Murata T."/>
            <person name="Mueller-Roeber B."/>
            <person name="Nelson D.R."/>
            <person name="Obara M."/>
            <person name="Oguri Y."/>
            <person name="Olmstead R.G."/>
            <person name="Onodera N."/>
            <person name="Petersen B.L."/>
            <person name="Pils B."/>
            <person name="Prigge M."/>
            <person name="Rensing S.A."/>
            <person name="Riano-Pachon D.M."/>
            <person name="Roberts A.W."/>
            <person name="Sato Y."/>
            <person name="Scheller H.V."/>
            <person name="Schulz B."/>
            <person name="Schulz C."/>
            <person name="Shakirov E.V."/>
            <person name="Shibagaki N."/>
            <person name="Shinohara N."/>
            <person name="Shippen D.E."/>
            <person name="Soerensen I."/>
            <person name="Sotooka R."/>
            <person name="Sugimoto N."/>
            <person name="Sugita M."/>
            <person name="Sumikawa N."/>
            <person name="Tanurdzic M."/>
            <person name="Theissen G."/>
            <person name="Ulvskov P."/>
            <person name="Wakazuki S."/>
            <person name="Weng J.K."/>
            <person name="Willats W.W."/>
            <person name="Wipf D."/>
            <person name="Wolf P.G."/>
            <person name="Yang L."/>
            <person name="Zimmer A.D."/>
            <person name="Zhu Q."/>
            <person name="Mitros T."/>
            <person name="Hellsten U."/>
            <person name="Loque D."/>
            <person name="Otillar R."/>
            <person name="Salamov A."/>
            <person name="Schmutz J."/>
            <person name="Shapiro H."/>
            <person name="Lindquist E."/>
            <person name="Lucas S."/>
            <person name="Rokhsar D."/>
            <person name="Grigoriev I.V."/>
        </authorList>
    </citation>
    <scope>NUCLEOTIDE SEQUENCE [LARGE SCALE GENOMIC DNA]</scope>
</reference>
<dbReference type="GO" id="GO:0009055">
    <property type="term" value="F:electron transfer activity"/>
    <property type="evidence" value="ECO:0007669"/>
    <property type="project" value="InterPro"/>
</dbReference>
<evidence type="ECO:0000256" key="3">
    <source>
        <dbReference type="ARBA" id="ARBA00022448"/>
    </source>
</evidence>
<keyword evidence="11 14" id="KW-0408">Iron</keyword>
<dbReference type="AlphaFoldDB" id="D8S7R5"/>
<evidence type="ECO:0000256" key="11">
    <source>
        <dbReference type="ARBA" id="ARBA00023004"/>
    </source>
</evidence>
<keyword evidence="12" id="KW-0496">Mitochondrion</keyword>
<dbReference type="SUPFAM" id="SSF81496">
    <property type="entry name" value="Cytochrome c1 subunit of cytochrome bc1 complex (Ubiquinol-cytochrome c reductase), transmembrane anchor"/>
    <property type="match status" value="1"/>
</dbReference>
<keyword evidence="10 15" id="KW-1133">Transmembrane helix</keyword>
<evidence type="ECO:0000256" key="5">
    <source>
        <dbReference type="ARBA" id="ARBA00022660"/>
    </source>
</evidence>
<evidence type="ECO:0000256" key="9">
    <source>
        <dbReference type="ARBA" id="ARBA00022982"/>
    </source>
</evidence>
<dbReference type="STRING" id="88036.D8S7R5"/>
<dbReference type="Proteomes" id="UP000001514">
    <property type="component" value="Unassembled WGS sequence"/>
</dbReference>
<dbReference type="PROSITE" id="PS51007">
    <property type="entry name" value="CYTC"/>
    <property type="match status" value="1"/>
</dbReference>
<keyword evidence="6 15" id="KW-0812">Transmembrane</keyword>
<feature type="binding site" description="covalent" evidence="14">
    <location>
        <position position="215"/>
    </location>
    <ligand>
        <name>heme c</name>
        <dbReference type="ChEBI" id="CHEBI:61717"/>
    </ligand>
</feature>
<evidence type="ECO:0000256" key="8">
    <source>
        <dbReference type="ARBA" id="ARBA00022792"/>
    </source>
</evidence>
<evidence type="ECO:0000256" key="1">
    <source>
        <dbReference type="ARBA" id="ARBA00004273"/>
    </source>
</evidence>
<evidence type="ECO:0000256" key="2">
    <source>
        <dbReference type="ARBA" id="ARBA00006488"/>
    </source>
</evidence>
<evidence type="ECO:0000256" key="14">
    <source>
        <dbReference type="PIRSR" id="PIRSR602326-1"/>
    </source>
</evidence>
<dbReference type="FunCoup" id="D8S7R5">
    <property type="interactions" value="4007"/>
</dbReference>
<evidence type="ECO:0000256" key="4">
    <source>
        <dbReference type="ARBA" id="ARBA00022617"/>
    </source>
</evidence>
<protein>
    <recommendedName>
        <fullName evidence="16">Cytochrome c domain-containing protein</fullName>
    </recommendedName>
</protein>
<accession>D8S7R5</accession>
<dbReference type="PRINTS" id="PR00603">
    <property type="entry name" value="CYTOCHROMEC1"/>
</dbReference>
<keyword evidence="4 14" id="KW-0349">Heme</keyword>